<accession>A0M1N8</accession>
<feature type="chain" id="PRO_5002627172" description="Secreted protein" evidence="1">
    <location>
        <begin position="30"/>
        <end position="168"/>
    </location>
</feature>
<dbReference type="eggNOG" id="ENOG50321R4">
    <property type="taxonomic scope" value="Bacteria"/>
</dbReference>
<proteinExistence type="predicted"/>
<evidence type="ECO:0000256" key="1">
    <source>
        <dbReference type="SAM" id="SignalP"/>
    </source>
</evidence>
<name>A0M1N8_CHRFK</name>
<reference evidence="2 3" key="1">
    <citation type="journal article" date="2006" name="Environ. Microbiol.">
        <title>Whole genome analysis of the marine Bacteroidetes'Gramella forsetii' reveals adaptations to degradation of polymeric organic matter.</title>
        <authorList>
            <person name="Bauer M."/>
            <person name="Kube M."/>
            <person name="Teeling H."/>
            <person name="Richter M."/>
            <person name="Lombardot T."/>
            <person name="Allers E."/>
            <person name="Wuerdemann C.A."/>
            <person name="Quast C."/>
            <person name="Kuhl H."/>
            <person name="Knaust F."/>
            <person name="Woebken D."/>
            <person name="Bischof K."/>
            <person name="Mussmann M."/>
            <person name="Choudhuri J.V."/>
            <person name="Meyer F."/>
            <person name="Reinhardt R."/>
            <person name="Amann R.I."/>
            <person name="Gloeckner F.O."/>
        </authorList>
    </citation>
    <scope>NUCLEOTIDE SEQUENCE [LARGE SCALE GENOMIC DNA]</scope>
    <source>
        <strain evidence="2 3">KT0803</strain>
    </source>
</reference>
<gene>
    <name evidence="2" type="ordered locus">GFO_1560</name>
</gene>
<dbReference type="STRING" id="411154.GFO_1560"/>
<evidence type="ECO:0000313" key="2">
    <source>
        <dbReference type="EMBL" id="CAL66533.1"/>
    </source>
</evidence>
<dbReference type="Proteomes" id="UP000000755">
    <property type="component" value="Chromosome"/>
</dbReference>
<dbReference type="HOGENOM" id="CLU_124984_2_0_10"/>
<evidence type="ECO:0008006" key="4">
    <source>
        <dbReference type="Google" id="ProtNLM"/>
    </source>
</evidence>
<dbReference type="EMBL" id="CU207366">
    <property type="protein sequence ID" value="CAL66533.1"/>
    <property type="molecule type" value="Genomic_DNA"/>
</dbReference>
<dbReference type="InterPro" id="IPR025514">
    <property type="entry name" value="DUF4402"/>
</dbReference>
<protein>
    <recommendedName>
        <fullName evidence="4">Secreted protein</fullName>
    </recommendedName>
</protein>
<evidence type="ECO:0000313" key="3">
    <source>
        <dbReference type="Proteomes" id="UP000000755"/>
    </source>
</evidence>
<sequence length="168" mass="17992">MKAQPNIIANLIFLLMISFSGICQNSASASFTASVNIIEPISIETTSNMNFASIDARNGGSVILNPDHTRITTGDVRLENAASVSAAVFEVRGQNGHSYNISVPTGEFKMTNGTNEIVIKDFLTDFKAGSKNSDTQTISLGATLQIEPEQMPGHYTTSSPIEITVSYN</sequence>
<dbReference type="AlphaFoldDB" id="A0M1N8"/>
<organism evidence="2 3">
    <name type="scientific">Christiangramia forsetii (strain DSM 17595 / CGMCC 1.15422 / KT0803)</name>
    <name type="common">Gramella forsetii</name>
    <dbReference type="NCBI Taxonomy" id="411154"/>
    <lineage>
        <taxon>Bacteria</taxon>
        <taxon>Pseudomonadati</taxon>
        <taxon>Bacteroidota</taxon>
        <taxon>Flavobacteriia</taxon>
        <taxon>Flavobacteriales</taxon>
        <taxon>Flavobacteriaceae</taxon>
        <taxon>Christiangramia</taxon>
    </lineage>
</organism>
<dbReference type="Pfam" id="PF14352">
    <property type="entry name" value="DUF4402"/>
    <property type="match status" value="1"/>
</dbReference>
<feature type="signal peptide" evidence="1">
    <location>
        <begin position="1"/>
        <end position="29"/>
    </location>
</feature>
<dbReference type="KEGG" id="gfo:GFO_1560"/>
<keyword evidence="1" id="KW-0732">Signal</keyword>